<gene>
    <name evidence="2" type="ORF">FC62_GL000917</name>
</gene>
<dbReference type="GO" id="GO:0097367">
    <property type="term" value="F:carbohydrate derivative binding"/>
    <property type="evidence" value="ECO:0007669"/>
    <property type="project" value="InterPro"/>
</dbReference>
<evidence type="ECO:0000313" key="2">
    <source>
        <dbReference type="EMBL" id="KRK38142.1"/>
    </source>
</evidence>
<dbReference type="Gene3D" id="3.40.50.10490">
    <property type="entry name" value="Glucose-6-phosphate isomerase like protein, domain 1"/>
    <property type="match status" value="1"/>
</dbReference>
<reference evidence="2 3" key="1">
    <citation type="journal article" date="2015" name="Genome Announc.">
        <title>Expanding the biotechnology potential of lactobacilli through comparative genomics of 213 strains and associated genera.</title>
        <authorList>
            <person name="Sun Z."/>
            <person name="Harris H.M."/>
            <person name="McCann A."/>
            <person name="Guo C."/>
            <person name="Argimon S."/>
            <person name="Zhang W."/>
            <person name="Yang X."/>
            <person name="Jeffery I.B."/>
            <person name="Cooney J.C."/>
            <person name="Kagawa T.F."/>
            <person name="Liu W."/>
            <person name="Song Y."/>
            <person name="Salvetti E."/>
            <person name="Wrobel A."/>
            <person name="Rasinkangas P."/>
            <person name="Parkhill J."/>
            <person name="Rea M.C."/>
            <person name="O'Sullivan O."/>
            <person name="Ritari J."/>
            <person name="Douillard F.P."/>
            <person name="Paul Ross R."/>
            <person name="Yang R."/>
            <person name="Briner A.E."/>
            <person name="Felis G.E."/>
            <person name="de Vos W.M."/>
            <person name="Barrangou R."/>
            <person name="Klaenhammer T.R."/>
            <person name="Caufield P.W."/>
            <person name="Cui Y."/>
            <person name="Zhang H."/>
            <person name="O'Toole P.W."/>
        </authorList>
    </citation>
    <scope>NUCLEOTIDE SEQUENCE [LARGE SCALE GENOMIC DNA]</scope>
    <source>
        <strain evidence="2 3">DSM 20534</strain>
    </source>
</reference>
<dbReference type="EMBL" id="AZCV01000002">
    <property type="protein sequence ID" value="KRK38142.1"/>
    <property type="molecule type" value="Genomic_DNA"/>
</dbReference>
<dbReference type="PATRIC" id="fig|1423722.3.peg.933"/>
<accession>A0A0R1GVZ9</accession>
<dbReference type="CDD" id="cd05010">
    <property type="entry name" value="SIS_AgaS_like"/>
    <property type="match status" value="1"/>
</dbReference>
<dbReference type="Proteomes" id="UP000050909">
    <property type="component" value="Unassembled WGS sequence"/>
</dbReference>
<dbReference type="AlphaFoldDB" id="A0A0R1GVZ9"/>
<evidence type="ECO:0000259" key="1">
    <source>
        <dbReference type="PROSITE" id="PS51464"/>
    </source>
</evidence>
<dbReference type="SUPFAM" id="SSF53697">
    <property type="entry name" value="SIS domain"/>
    <property type="match status" value="1"/>
</dbReference>
<name>A0A0R1GVZ9_9LACO</name>
<organism evidence="2 3">
    <name type="scientific">Amylolactobacillus amylotrophicus DSM 20534</name>
    <dbReference type="NCBI Taxonomy" id="1423722"/>
    <lineage>
        <taxon>Bacteria</taxon>
        <taxon>Bacillati</taxon>
        <taxon>Bacillota</taxon>
        <taxon>Bacilli</taxon>
        <taxon>Lactobacillales</taxon>
        <taxon>Lactobacillaceae</taxon>
        <taxon>Amylolactobacillus</taxon>
    </lineage>
</organism>
<protein>
    <submittedName>
        <fullName evidence="2">Phosphosugar isomerase</fullName>
    </submittedName>
</protein>
<keyword evidence="2" id="KW-0413">Isomerase</keyword>
<feature type="domain" description="SIS" evidence="1">
    <location>
        <begin position="35"/>
        <end position="181"/>
    </location>
</feature>
<dbReference type="GO" id="GO:0016853">
    <property type="term" value="F:isomerase activity"/>
    <property type="evidence" value="ECO:0007669"/>
    <property type="project" value="UniProtKB-KW"/>
</dbReference>
<dbReference type="InterPro" id="IPR046348">
    <property type="entry name" value="SIS_dom_sf"/>
</dbReference>
<sequence length="200" mass="21605">MSLLVFDTAGDSSKKEYVDTIARLGESVIKREDTIAQLLDVDFNRIAYLGSGTLGGLTQEAALKILELTAGQVATIFDTSMGFRHGPKSFLDGKTVVFDFVSNEQYTRQYDVDIMEEIKADEIVPVVVSVGMPQANNFSGTQFNFDVADLPDGYLALADVMVAQTVSLLTSIKVSNTPDTPSASGTVNRVVKGVTIHPFN</sequence>
<dbReference type="InterPro" id="IPR035464">
    <property type="entry name" value="SIS_AgaS"/>
</dbReference>
<comment type="caution">
    <text evidence="2">The sequence shown here is derived from an EMBL/GenBank/DDBJ whole genome shotgun (WGS) entry which is preliminary data.</text>
</comment>
<keyword evidence="3" id="KW-1185">Reference proteome</keyword>
<dbReference type="GO" id="GO:1901135">
    <property type="term" value="P:carbohydrate derivative metabolic process"/>
    <property type="evidence" value="ECO:0007669"/>
    <property type="project" value="InterPro"/>
</dbReference>
<evidence type="ECO:0000313" key="3">
    <source>
        <dbReference type="Proteomes" id="UP000050909"/>
    </source>
</evidence>
<dbReference type="PROSITE" id="PS51464">
    <property type="entry name" value="SIS"/>
    <property type="match status" value="1"/>
</dbReference>
<dbReference type="InterPro" id="IPR001347">
    <property type="entry name" value="SIS_dom"/>
</dbReference>
<proteinExistence type="predicted"/>